<proteinExistence type="predicted"/>
<dbReference type="Pfam" id="PF00072">
    <property type="entry name" value="Response_reg"/>
    <property type="match status" value="1"/>
</dbReference>
<dbReference type="Proteomes" id="UP000290174">
    <property type="component" value="Unassembled WGS sequence"/>
</dbReference>
<dbReference type="InterPro" id="IPR001789">
    <property type="entry name" value="Sig_transdc_resp-reg_receiver"/>
</dbReference>
<name>A0A4Q0QBC6_9BRAD</name>
<reference evidence="4 5" key="1">
    <citation type="submission" date="2018-11" db="EMBL/GenBank/DDBJ databases">
        <title>Bradyrhizobium sp. nov., isolated from effective nodules of peanut in China.</title>
        <authorList>
            <person name="Li Y."/>
        </authorList>
    </citation>
    <scope>NUCLEOTIDE SEQUENCE [LARGE SCALE GENOMIC DNA]</scope>
    <source>
        <strain evidence="4 5">CCBAU 51770</strain>
    </source>
</reference>
<evidence type="ECO:0000259" key="3">
    <source>
        <dbReference type="PROSITE" id="PS50110"/>
    </source>
</evidence>
<evidence type="ECO:0000313" key="5">
    <source>
        <dbReference type="Proteomes" id="UP000290174"/>
    </source>
</evidence>
<evidence type="ECO:0000313" key="4">
    <source>
        <dbReference type="EMBL" id="RXG86039.1"/>
    </source>
</evidence>
<comment type="caution">
    <text evidence="4">The sequence shown here is derived from an EMBL/GenBank/DDBJ whole genome shotgun (WGS) entry which is preliminary data.</text>
</comment>
<dbReference type="PROSITE" id="PS50110">
    <property type="entry name" value="RESPONSE_REGULATORY"/>
    <property type="match status" value="1"/>
</dbReference>
<evidence type="ECO:0000256" key="1">
    <source>
        <dbReference type="ARBA" id="ARBA00022553"/>
    </source>
</evidence>
<dbReference type="SUPFAM" id="SSF52172">
    <property type="entry name" value="CheY-like"/>
    <property type="match status" value="1"/>
</dbReference>
<dbReference type="GO" id="GO:0000160">
    <property type="term" value="P:phosphorelay signal transduction system"/>
    <property type="evidence" value="ECO:0007669"/>
    <property type="project" value="InterPro"/>
</dbReference>
<organism evidence="4 5">
    <name type="scientific">Bradyrhizobium zhanjiangense</name>
    <dbReference type="NCBI Taxonomy" id="1325107"/>
    <lineage>
        <taxon>Bacteria</taxon>
        <taxon>Pseudomonadati</taxon>
        <taxon>Pseudomonadota</taxon>
        <taxon>Alphaproteobacteria</taxon>
        <taxon>Hyphomicrobiales</taxon>
        <taxon>Nitrobacteraceae</taxon>
        <taxon>Bradyrhizobium</taxon>
    </lineage>
</organism>
<dbReference type="CDD" id="cd17546">
    <property type="entry name" value="REC_hyHK_CKI1_RcsC-like"/>
    <property type="match status" value="1"/>
</dbReference>
<dbReference type="PANTHER" id="PTHR44591">
    <property type="entry name" value="STRESS RESPONSE REGULATOR PROTEIN 1"/>
    <property type="match status" value="1"/>
</dbReference>
<dbReference type="RefSeq" id="WP_128930704.1">
    <property type="nucleotide sequence ID" value="NZ_CP022221.1"/>
</dbReference>
<feature type="domain" description="Response regulatory" evidence="3">
    <location>
        <begin position="3"/>
        <end position="124"/>
    </location>
</feature>
<keyword evidence="1 2" id="KW-0597">Phosphoprotein</keyword>
<feature type="modified residue" description="4-aspartylphosphate" evidence="2">
    <location>
        <position position="52"/>
    </location>
</feature>
<dbReference type="InterPro" id="IPR011006">
    <property type="entry name" value="CheY-like_superfamily"/>
</dbReference>
<gene>
    <name evidence="4" type="ORF">EAS61_34380</name>
</gene>
<dbReference type="SMART" id="SM00448">
    <property type="entry name" value="REC"/>
    <property type="match status" value="1"/>
</dbReference>
<evidence type="ECO:0000256" key="2">
    <source>
        <dbReference type="PROSITE-ProRule" id="PRU00169"/>
    </source>
</evidence>
<dbReference type="PANTHER" id="PTHR44591:SF23">
    <property type="entry name" value="CHEY SUBFAMILY"/>
    <property type="match status" value="1"/>
</dbReference>
<accession>A0A4Q0QBC6</accession>
<dbReference type="Gene3D" id="3.40.50.2300">
    <property type="match status" value="1"/>
</dbReference>
<dbReference type="EMBL" id="RKMK01000051">
    <property type="protein sequence ID" value="RXG86039.1"/>
    <property type="molecule type" value="Genomic_DNA"/>
</dbReference>
<dbReference type="AlphaFoldDB" id="A0A4Q0QBC6"/>
<sequence>MANILIADDDPAVQITIRLLLERAGHHVTVAGDGYEGLALFEASPFDLLFLDIFMPGMDGLETMRHIRALAPTVPIIVISGRSAAPDAYAEPNFLKMATKLGAVASLQKPFRPGALLAAVDGCLGTAQAASLGNPDVSTGHR</sequence>
<protein>
    <submittedName>
        <fullName evidence="4">Response regulator</fullName>
    </submittedName>
</protein>
<dbReference type="InterPro" id="IPR050595">
    <property type="entry name" value="Bact_response_regulator"/>
</dbReference>